<dbReference type="EMBL" id="NGMM01000004">
    <property type="protein sequence ID" value="OTP14614.1"/>
    <property type="molecule type" value="Genomic_DNA"/>
</dbReference>
<evidence type="ECO:0000313" key="9">
    <source>
        <dbReference type="EMBL" id="WYJ90352.1"/>
    </source>
</evidence>
<feature type="transmembrane region" description="Helical" evidence="7">
    <location>
        <begin position="85"/>
        <end position="108"/>
    </location>
</feature>
<evidence type="ECO:0000256" key="4">
    <source>
        <dbReference type="ARBA" id="ARBA00022692"/>
    </source>
</evidence>
<evidence type="ECO:0000256" key="3">
    <source>
        <dbReference type="ARBA" id="ARBA00022475"/>
    </source>
</evidence>
<dbReference type="GO" id="GO:0042910">
    <property type="term" value="F:xenobiotic transmembrane transporter activity"/>
    <property type="evidence" value="ECO:0007669"/>
    <property type="project" value="InterPro"/>
</dbReference>
<proteinExistence type="predicted"/>
<feature type="transmembrane region" description="Helical" evidence="7">
    <location>
        <begin position="12"/>
        <end position="35"/>
    </location>
</feature>
<reference evidence="9" key="2">
    <citation type="submission" date="2017-05" db="EMBL/GenBank/DDBJ databases">
        <authorList>
            <consortium name="The Broad Institute Genomics Platform"/>
            <consortium name="The Broad Institute Genomic Center for Infectious Diseases"/>
            <person name="Earl A."/>
            <person name="Manson A."/>
            <person name="Schwartman J."/>
            <person name="Gilmore M."/>
            <person name="Abouelleil A."/>
            <person name="Cao P."/>
            <person name="Chapman S."/>
            <person name="Cusick C."/>
            <person name="Shea T."/>
            <person name="Young S."/>
            <person name="Neafsey D."/>
            <person name="Nusbaum C."/>
            <person name="Birren B."/>
        </authorList>
    </citation>
    <scope>NUCLEOTIDE SEQUENCE</scope>
    <source>
        <strain evidence="9">9E7_DIV0242</strain>
    </source>
</reference>
<feature type="transmembrane region" description="Helical" evidence="7">
    <location>
        <begin position="156"/>
        <end position="176"/>
    </location>
</feature>
<comment type="subcellular location">
    <subcellularLocation>
        <location evidence="1">Cell membrane</location>
        <topology evidence="1">Multi-pass membrane protein</topology>
    </subcellularLocation>
</comment>
<feature type="transmembrane region" description="Helical" evidence="7">
    <location>
        <begin position="311"/>
        <end position="331"/>
    </location>
</feature>
<evidence type="ECO:0000256" key="1">
    <source>
        <dbReference type="ARBA" id="ARBA00004651"/>
    </source>
</evidence>
<evidence type="ECO:0000256" key="7">
    <source>
        <dbReference type="SAM" id="Phobius"/>
    </source>
</evidence>
<dbReference type="InterPro" id="IPR002528">
    <property type="entry name" value="MATE_fam"/>
</dbReference>
<evidence type="ECO:0000313" key="8">
    <source>
        <dbReference type="EMBL" id="OTP14614.1"/>
    </source>
</evidence>
<feature type="transmembrane region" description="Helical" evidence="7">
    <location>
        <begin position="55"/>
        <end position="73"/>
    </location>
</feature>
<sequence>MKTTEKKELTGYVSRNVLSMLGLSLYILADTYFIANGVGPYGLTALNLALPLFNLINGLGLLMGMGGATLFSLNKSAAPEMGKKYFSQLGLISIILGLLFTVCGVFFVEPLAVLLGGGTETLPYLMTYLRVILIAAPFFVVNNFALSFVRNDNNPHLTMVAMIGSSLFNIVFDYLLVFPLGLGMLGAALATAASPVLSLLILTMHRRKANRLLSIEWTRPVWKTVKDSVKLGVPSFLTEMSNGVSILIFNIVLLSLAGDIAVAAFGVLANIFLIGLSMFTGAAQGIQPIVSREFGKKNFITVAEALKFGSLVSLSIGVVLYAAMVIFKLPVIQFFNSTNNQELIGYASQGIPIYLASFLFSGLNIVFSIFFASIAKPDFSFILVLLRGYLLIIPAVFIMGSTFGIIGVWSSLPMVELLVFFVSLFLLLKTSKQTFSKKGTR</sequence>
<dbReference type="PANTHER" id="PTHR43823:SF3">
    <property type="entry name" value="MULTIDRUG EXPORT PROTEIN MEPA"/>
    <property type="match status" value="1"/>
</dbReference>
<keyword evidence="4 7" id="KW-0812">Transmembrane</keyword>
<dbReference type="PANTHER" id="PTHR43823">
    <property type="entry name" value="SPORULATION PROTEIN YKVU"/>
    <property type="match status" value="1"/>
</dbReference>
<dbReference type="AlphaFoldDB" id="A0A242K639"/>
<evidence type="ECO:0000313" key="10">
    <source>
        <dbReference type="Proteomes" id="UP000195141"/>
    </source>
</evidence>
<protein>
    <recommendedName>
        <fullName evidence="11">MATE efflux family protein</fullName>
    </recommendedName>
</protein>
<dbReference type="Pfam" id="PF01554">
    <property type="entry name" value="MatE"/>
    <property type="match status" value="2"/>
</dbReference>
<feature type="transmembrane region" description="Helical" evidence="7">
    <location>
        <begin position="379"/>
        <end position="400"/>
    </location>
</feature>
<evidence type="ECO:0000256" key="2">
    <source>
        <dbReference type="ARBA" id="ARBA00022448"/>
    </source>
</evidence>
<keyword evidence="3" id="KW-1003">Cell membrane</keyword>
<dbReference type="PIRSF" id="PIRSF006603">
    <property type="entry name" value="DinF"/>
    <property type="match status" value="1"/>
</dbReference>
<dbReference type="GO" id="GO:0015297">
    <property type="term" value="F:antiporter activity"/>
    <property type="evidence" value="ECO:0007669"/>
    <property type="project" value="InterPro"/>
</dbReference>
<evidence type="ECO:0000256" key="5">
    <source>
        <dbReference type="ARBA" id="ARBA00022989"/>
    </source>
</evidence>
<keyword evidence="6 7" id="KW-0472">Membrane</keyword>
<keyword evidence="10" id="KW-1185">Reference proteome</keyword>
<feature type="transmembrane region" description="Helical" evidence="7">
    <location>
        <begin position="128"/>
        <end position="149"/>
    </location>
</feature>
<feature type="transmembrane region" description="Helical" evidence="7">
    <location>
        <begin position="271"/>
        <end position="290"/>
    </location>
</feature>
<dbReference type="InterPro" id="IPR051327">
    <property type="entry name" value="MATE_MepA_subfamily"/>
</dbReference>
<dbReference type="EMBL" id="CP147247">
    <property type="protein sequence ID" value="WYJ90352.1"/>
    <property type="molecule type" value="Genomic_DNA"/>
</dbReference>
<name>A0A242K639_9ENTE</name>
<dbReference type="OrthoDB" id="9811110at2"/>
<dbReference type="NCBIfam" id="TIGR00797">
    <property type="entry name" value="matE"/>
    <property type="match status" value="1"/>
</dbReference>
<dbReference type="RefSeq" id="WP_086349745.1">
    <property type="nucleotide sequence ID" value="NZ_CP147247.1"/>
</dbReference>
<feature type="transmembrane region" description="Helical" evidence="7">
    <location>
        <begin position="351"/>
        <end position="372"/>
    </location>
</feature>
<keyword evidence="2" id="KW-0813">Transport</keyword>
<reference evidence="9" key="3">
    <citation type="submission" date="2024-03" db="EMBL/GenBank/DDBJ databases">
        <title>The Genome Sequence of Enterococcus sp. DIV0242b.</title>
        <authorList>
            <consortium name="The Broad Institute Genomics Platform"/>
            <consortium name="The Broad Institute Microbial Omics Core"/>
            <consortium name="The Broad Institute Genomic Center for Infectious Diseases"/>
            <person name="Earl A."/>
            <person name="Manson A."/>
            <person name="Gilmore M."/>
            <person name="Schwartman J."/>
            <person name="Shea T."/>
            <person name="Abouelleil A."/>
            <person name="Cao P."/>
            <person name="Chapman S."/>
            <person name="Cusick C."/>
            <person name="Young S."/>
            <person name="Neafsey D."/>
            <person name="Nusbaum C."/>
            <person name="Birren B."/>
        </authorList>
    </citation>
    <scope>NUCLEOTIDE SEQUENCE</scope>
    <source>
        <strain evidence="9">9E7_DIV0242</strain>
    </source>
</reference>
<gene>
    <name evidence="9" type="ORF">A5888_002109</name>
    <name evidence="8" type="ORF">A5888_002715</name>
</gene>
<organism evidence="8">
    <name type="scientific">Candidatus Enterococcus clewellii</name>
    <dbReference type="NCBI Taxonomy" id="1834193"/>
    <lineage>
        <taxon>Bacteria</taxon>
        <taxon>Bacillati</taxon>
        <taxon>Bacillota</taxon>
        <taxon>Bacilli</taxon>
        <taxon>Lactobacillales</taxon>
        <taxon>Enterococcaceae</taxon>
        <taxon>Enterococcus</taxon>
    </lineage>
</organism>
<keyword evidence="5 7" id="KW-1133">Transmembrane helix</keyword>
<feature type="transmembrane region" description="Helical" evidence="7">
    <location>
        <begin position="406"/>
        <end position="428"/>
    </location>
</feature>
<feature type="transmembrane region" description="Helical" evidence="7">
    <location>
        <begin position="182"/>
        <end position="202"/>
    </location>
</feature>
<accession>A0A242K639</accession>
<dbReference type="Proteomes" id="UP000195141">
    <property type="component" value="Chromosome"/>
</dbReference>
<dbReference type="GO" id="GO:0005886">
    <property type="term" value="C:plasma membrane"/>
    <property type="evidence" value="ECO:0007669"/>
    <property type="project" value="UniProtKB-SubCell"/>
</dbReference>
<evidence type="ECO:0000256" key="6">
    <source>
        <dbReference type="ARBA" id="ARBA00023136"/>
    </source>
</evidence>
<dbReference type="InterPro" id="IPR048279">
    <property type="entry name" value="MdtK-like"/>
</dbReference>
<evidence type="ECO:0008006" key="11">
    <source>
        <dbReference type="Google" id="ProtNLM"/>
    </source>
</evidence>
<reference evidence="8" key="1">
    <citation type="submission" date="2017-05" db="EMBL/GenBank/DDBJ databases">
        <title>The Genome Sequence of Enterococcus sp. 9E7_DIV0242.</title>
        <authorList>
            <consortium name="The Broad Institute Genomics Platform"/>
            <consortium name="The Broad Institute Genomic Center for Infectious Diseases"/>
            <person name="Earl A."/>
            <person name="Manson A."/>
            <person name="Schwartman J."/>
            <person name="Gilmore M."/>
            <person name="Abouelleil A."/>
            <person name="Cao P."/>
            <person name="Chapman S."/>
            <person name="Cusick C."/>
            <person name="Shea T."/>
            <person name="Young S."/>
            <person name="Neafsey D."/>
            <person name="Nusbaum C."/>
            <person name="Birren B."/>
        </authorList>
    </citation>
    <scope>NUCLEOTIDE SEQUENCE [LARGE SCALE GENOMIC DNA]</scope>
    <source>
        <strain evidence="8">9E7_DIV0242</strain>
    </source>
</reference>